<evidence type="ECO:0000313" key="2">
    <source>
        <dbReference type="EMBL" id="KAL2800160.1"/>
    </source>
</evidence>
<comment type="caution">
    <text evidence="2">The sequence shown here is derived from an EMBL/GenBank/DDBJ whole genome shotgun (WGS) entry which is preliminary data.</text>
</comment>
<keyword evidence="3" id="KW-1185">Reference proteome</keyword>
<dbReference type="InterPro" id="IPR029058">
    <property type="entry name" value="AB_hydrolase_fold"/>
</dbReference>
<dbReference type="Pfam" id="PF01738">
    <property type="entry name" value="DLH"/>
    <property type="match status" value="1"/>
</dbReference>
<dbReference type="PANTHER" id="PTHR17630">
    <property type="entry name" value="DIENELACTONE HYDROLASE"/>
    <property type="match status" value="1"/>
</dbReference>
<dbReference type="GO" id="GO:0016787">
    <property type="term" value="F:hydrolase activity"/>
    <property type="evidence" value="ECO:0007669"/>
    <property type="project" value="UniProtKB-KW"/>
</dbReference>
<keyword evidence="2" id="KW-0378">Hydrolase</keyword>
<dbReference type="PANTHER" id="PTHR17630:SF44">
    <property type="entry name" value="PROTEIN AIM2"/>
    <property type="match status" value="1"/>
</dbReference>
<evidence type="ECO:0000313" key="3">
    <source>
        <dbReference type="Proteomes" id="UP001610563"/>
    </source>
</evidence>
<dbReference type="Gene3D" id="3.40.50.1820">
    <property type="entry name" value="alpha/beta hydrolase"/>
    <property type="match status" value="1"/>
</dbReference>
<accession>A0ABR4GNT2</accession>
<sequence length="246" mass="26864">MASNIPQRCCLSGSLHEGHPTGDLEQIKSFRAYIARPKAGARPGTAVILLSDIFGIFRNNQLLADEFALNGYLAILPDLFDGDQITVDDYDAKKIEMPTWISRHTVKDISPKVEATIQYARAQPGIQHVAAAGYCLGAKYVVRSLQGGQIDSGYIAHPSFVTDEEIGAIERPLSISAAEHDAIFTTAKRHSSEETLRGTGQGFQINLFSGVAHGFASRGDLSQHHVRFAKEQAFAQAVAWFDHTLQ</sequence>
<reference evidence="2 3" key="1">
    <citation type="submission" date="2024-07" db="EMBL/GenBank/DDBJ databases">
        <title>Section-level genome sequencing and comparative genomics of Aspergillus sections Usti and Cavernicolus.</title>
        <authorList>
            <consortium name="Lawrence Berkeley National Laboratory"/>
            <person name="Nybo J.L."/>
            <person name="Vesth T.C."/>
            <person name="Theobald S."/>
            <person name="Frisvad J.C."/>
            <person name="Larsen T.O."/>
            <person name="Kjaerboelling I."/>
            <person name="Rothschild-Mancinelli K."/>
            <person name="Lyhne E.K."/>
            <person name="Kogle M.E."/>
            <person name="Barry K."/>
            <person name="Clum A."/>
            <person name="Na H."/>
            <person name="Ledsgaard L."/>
            <person name="Lin J."/>
            <person name="Lipzen A."/>
            <person name="Kuo A."/>
            <person name="Riley R."/>
            <person name="Mondo S."/>
            <person name="Labutti K."/>
            <person name="Haridas S."/>
            <person name="Pangalinan J."/>
            <person name="Salamov A.A."/>
            <person name="Simmons B.A."/>
            <person name="Magnuson J.K."/>
            <person name="Chen J."/>
            <person name="Drula E."/>
            <person name="Henrissat B."/>
            <person name="Wiebenga A."/>
            <person name="Lubbers R.J."/>
            <person name="Gomes A.C."/>
            <person name="Makela M.R."/>
            <person name="Stajich J."/>
            <person name="Grigoriev I.V."/>
            <person name="Mortensen U.H."/>
            <person name="De Vries R.P."/>
            <person name="Baker S.E."/>
            <person name="Andersen M.R."/>
        </authorList>
    </citation>
    <scope>NUCLEOTIDE SEQUENCE [LARGE SCALE GENOMIC DNA]</scope>
    <source>
        <strain evidence="2 3">CBS 209.92</strain>
    </source>
</reference>
<organism evidence="2 3">
    <name type="scientific">Aspergillus keveii</name>
    <dbReference type="NCBI Taxonomy" id="714993"/>
    <lineage>
        <taxon>Eukaryota</taxon>
        <taxon>Fungi</taxon>
        <taxon>Dikarya</taxon>
        <taxon>Ascomycota</taxon>
        <taxon>Pezizomycotina</taxon>
        <taxon>Eurotiomycetes</taxon>
        <taxon>Eurotiomycetidae</taxon>
        <taxon>Eurotiales</taxon>
        <taxon>Aspergillaceae</taxon>
        <taxon>Aspergillus</taxon>
        <taxon>Aspergillus subgen. Nidulantes</taxon>
    </lineage>
</organism>
<dbReference type="SUPFAM" id="SSF53474">
    <property type="entry name" value="alpha/beta-Hydrolases"/>
    <property type="match status" value="1"/>
</dbReference>
<dbReference type="InterPro" id="IPR002925">
    <property type="entry name" value="Dienelactn_hydro"/>
</dbReference>
<gene>
    <name evidence="2" type="ORF">BJX66DRAFT_350925</name>
</gene>
<dbReference type="EMBL" id="JBFTWV010000004">
    <property type="protein sequence ID" value="KAL2800160.1"/>
    <property type="molecule type" value="Genomic_DNA"/>
</dbReference>
<protein>
    <submittedName>
        <fullName evidence="2">Dienelactone hydrolase</fullName>
    </submittedName>
</protein>
<name>A0ABR4GNT2_9EURO</name>
<feature type="domain" description="Dienelactone hydrolase" evidence="1">
    <location>
        <begin position="30"/>
        <end position="244"/>
    </location>
</feature>
<proteinExistence type="predicted"/>
<dbReference type="Proteomes" id="UP001610563">
    <property type="component" value="Unassembled WGS sequence"/>
</dbReference>
<evidence type="ECO:0000259" key="1">
    <source>
        <dbReference type="Pfam" id="PF01738"/>
    </source>
</evidence>